<sequence length="316" mass="36093">MDLLGNRIEEANMDPKAKLSIQPQQQKQDDDDDDDGLARKAHKLSMRYSIFKCHPDIMRVIKKKQLDSDGNLQYLMDYGSDGSDIDSGDEELTYVPTEENWLKMCVEKWHGDDLVSKVRAEEREFEIYTAGFHSQNGVASCGAILRDSCHRPIIAISKIIYDDKKIVSQFLLELEGVKLGFELAKKYNVFPFYILCSSEEVIRFVHESEATKSDCYCSGRRELVDTPCTTCSTLLMLPKDYEEDRDEALKIIDKIFSEISDLESMGLPWYEVTSGTSESACCVAKLEKDQELGIMEIGDLKDLWATIYEEVFGQYI</sequence>
<evidence type="ECO:0000313" key="3">
    <source>
        <dbReference type="Proteomes" id="UP001177140"/>
    </source>
</evidence>
<reference evidence="2" key="1">
    <citation type="submission" date="2022-03" db="EMBL/GenBank/DDBJ databases">
        <title>A functionally conserved STORR gene fusion in Papaver species that diverged 16.8 million years ago.</title>
        <authorList>
            <person name="Catania T."/>
        </authorList>
    </citation>
    <scope>NUCLEOTIDE SEQUENCE</scope>
    <source>
        <strain evidence="2">S-191538</strain>
    </source>
</reference>
<dbReference type="Proteomes" id="UP001177140">
    <property type="component" value="Unassembled WGS sequence"/>
</dbReference>
<evidence type="ECO:0000256" key="1">
    <source>
        <dbReference type="SAM" id="MobiDB-lite"/>
    </source>
</evidence>
<dbReference type="EMBL" id="JAJJMA010117673">
    <property type="protein sequence ID" value="MCL7031944.1"/>
    <property type="molecule type" value="Genomic_DNA"/>
</dbReference>
<organism evidence="2 3">
    <name type="scientific">Papaver nudicaule</name>
    <name type="common">Iceland poppy</name>
    <dbReference type="NCBI Taxonomy" id="74823"/>
    <lineage>
        <taxon>Eukaryota</taxon>
        <taxon>Viridiplantae</taxon>
        <taxon>Streptophyta</taxon>
        <taxon>Embryophyta</taxon>
        <taxon>Tracheophyta</taxon>
        <taxon>Spermatophyta</taxon>
        <taxon>Magnoliopsida</taxon>
        <taxon>Ranunculales</taxon>
        <taxon>Papaveraceae</taxon>
        <taxon>Papaveroideae</taxon>
        <taxon>Papaver</taxon>
    </lineage>
</organism>
<gene>
    <name evidence="2" type="ORF">MKW94_005085</name>
</gene>
<name>A0AA41S2I0_PAPNU</name>
<feature type="non-terminal residue" evidence="2">
    <location>
        <position position="316"/>
    </location>
</feature>
<evidence type="ECO:0000313" key="2">
    <source>
        <dbReference type="EMBL" id="MCL7031944.1"/>
    </source>
</evidence>
<comment type="caution">
    <text evidence="2">The sequence shown here is derived from an EMBL/GenBank/DDBJ whole genome shotgun (WGS) entry which is preliminary data.</text>
</comment>
<accession>A0AA41S2I0</accession>
<proteinExistence type="predicted"/>
<dbReference type="AlphaFoldDB" id="A0AA41S2I0"/>
<protein>
    <submittedName>
        <fullName evidence="2">Uncharacterized protein</fullName>
    </submittedName>
</protein>
<keyword evidence="3" id="KW-1185">Reference proteome</keyword>
<feature type="region of interest" description="Disordered" evidence="1">
    <location>
        <begin position="11"/>
        <end position="36"/>
    </location>
</feature>